<accession>A0A8S1PEB3</accession>
<dbReference type="OMA" id="RYTKCSE"/>
<keyword evidence="1 2" id="KW-0195">Cyclin</keyword>
<protein>
    <recommendedName>
        <fullName evidence="2">Cyclin</fullName>
    </recommendedName>
</protein>
<proteinExistence type="inferred from homology"/>
<gene>
    <name evidence="3" type="ORF">PPRIM_AZ9-3.1.T1150116</name>
</gene>
<dbReference type="PIRSF" id="PIRSF027110">
    <property type="entry name" value="PREG"/>
    <property type="match status" value="1"/>
</dbReference>
<dbReference type="Pfam" id="PF08613">
    <property type="entry name" value="Cyclin"/>
    <property type="match status" value="1"/>
</dbReference>
<dbReference type="InterPro" id="IPR013922">
    <property type="entry name" value="Cyclin_PHO80-like"/>
</dbReference>
<keyword evidence="4" id="KW-1185">Reference proteome</keyword>
<comment type="similarity">
    <text evidence="2">Belongs to the cyclin family.</text>
</comment>
<dbReference type="PANTHER" id="PTHR15615:SF108">
    <property type="entry name" value="PROTEIN CNPPD1"/>
    <property type="match status" value="1"/>
</dbReference>
<dbReference type="InterPro" id="IPR012389">
    <property type="entry name" value="Cyclin_P/U"/>
</dbReference>
<evidence type="ECO:0000313" key="3">
    <source>
        <dbReference type="EMBL" id="CAD8101447.1"/>
    </source>
</evidence>
<organism evidence="3 4">
    <name type="scientific">Paramecium primaurelia</name>
    <dbReference type="NCBI Taxonomy" id="5886"/>
    <lineage>
        <taxon>Eukaryota</taxon>
        <taxon>Sar</taxon>
        <taxon>Alveolata</taxon>
        <taxon>Ciliophora</taxon>
        <taxon>Intramacronucleata</taxon>
        <taxon>Oligohymenophorea</taxon>
        <taxon>Peniculida</taxon>
        <taxon>Parameciidae</taxon>
        <taxon>Paramecium</taxon>
    </lineage>
</organism>
<dbReference type="Proteomes" id="UP000688137">
    <property type="component" value="Unassembled WGS sequence"/>
</dbReference>
<reference evidence="3" key="1">
    <citation type="submission" date="2021-01" db="EMBL/GenBank/DDBJ databases">
        <authorList>
            <consortium name="Genoscope - CEA"/>
            <person name="William W."/>
        </authorList>
    </citation>
    <scope>NUCLEOTIDE SEQUENCE</scope>
</reference>
<comment type="caution">
    <text evidence="3">The sequence shown here is derived from an EMBL/GenBank/DDBJ whole genome shotgun (WGS) entry which is preliminary data.</text>
</comment>
<evidence type="ECO:0000256" key="2">
    <source>
        <dbReference type="PIRNR" id="PIRNR027110"/>
    </source>
</evidence>
<dbReference type="AlphaFoldDB" id="A0A8S1PEB3"/>
<sequence>MTEIRLVVCEKDCNKKSESRLIKGISAILEQLIEESEVLEVQDSLFHSQKIPNITLENYLIRIMRYTKCSEGCLIIGLIYLDRIQELNQELQLNNQSAHRYLIIAIVLAIKYQDDDIYKNDYYAKVGGITMQELNDMEKEFLELLDYQLFVQQDLYYFYLKKIKQFSRK</sequence>
<dbReference type="PANTHER" id="PTHR15615">
    <property type="match status" value="1"/>
</dbReference>
<evidence type="ECO:0000313" key="4">
    <source>
        <dbReference type="Proteomes" id="UP000688137"/>
    </source>
</evidence>
<name>A0A8S1PEB3_PARPR</name>
<dbReference type="EMBL" id="CAJJDM010000118">
    <property type="protein sequence ID" value="CAD8101447.1"/>
    <property type="molecule type" value="Genomic_DNA"/>
</dbReference>
<dbReference type="CDD" id="cd20558">
    <property type="entry name" value="CYCLIN_ScPCL7-like"/>
    <property type="match status" value="1"/>
</dbReference>
<dbReference type="GO" id="GO:0019901">
    <property type="term" value="F:protein kinase binding"/>
    <property type="evidence" value="ECO:0007669"/>
    <property type="project" value="InterPro"/>
</dbReference>
<evidence type="ECO:0000256" key="1">
    <source>
        <dbReference type="ARBA" id="ARBA00023127"/>
    </source>
</evidence>